<dbReference type="EMBL" id="JADOUF010000001">
    <property type="protein sequence ID" value="MBG6138142.1"/>
    <property type="molecule type" value="Genomic_DNA"/>
</dbReference>
<accession>A0A8J7GJV4</accession>
<reference evidence="2" key="1">
    <citation type="submission" date="2020-11" db="EMBL/GenBank/DDBJ databases">
        <title>Sequencing the genomes of 1000 actinobacteria strains.</title>
        <authorList>
            <person name="Klenk H.-P."/>
        </authorList>
    </citation>
    <scope>NUCLEOTIDE SEQUENCE</scope>
    <source>
        <strain evidence="2">DSM 45356</strain>
    </source>
</reference>
<evidence type="ECO:0000256" key="1">
    <source>
        <dbReference type="SAM" id="Phobius"/>
    </source>
</evidence>
<dbReference type="Pfam" id="PF10066">
    <property type="entry name" value="DUF2304"/>
    <property type="match status" value="1"/>
</dbReference>
<keyword evidence="1" id="KW-0472">Membrane</keyword>
<comment type="caution">
    <text evidence="2">The sequence shown here is derived from an EMBL/GenBank/DDBJ whole genome shotgun (WGS) entry which is preliminary data.</text>
</comment>
<dbReference type="InterPro" id="IPR019277">
    <property type="entry name" value="DUF2304"/>
</dbReference>
<proteinExistence type="predicted"/>
<evidence type="ECO:0000313" key="3">
    <source>
        <dbReference type="Proteomes" id="UP000622552"/>
    </source>
</evidence>
<keyword evidence="1" id="KW-1133">Transmembrane helix</keyword>
<gene>
    <name evidence="2" type="ORF">IW245_004336</name>
</gene>
<feature type="transmembrane region" description="Helical" evidence="1">
    <location>
        <begin position="58"/>
        <end position="85"/>
    </location>
</feature>
<feature type="transmembrane region" description="Helical" evidence="1">
    <location>
        <begin position="6"/>
        <end position="22"/>
    </location>
</feature>
<dbReference type="RefSeq" id="WP_197004929.1">
    <property type="nucleotide sequence ID" value="NZ_BONS01000017.1"/>
</dbReference>
<evidence type="ECO:0000313" key="2">
    <source>
        <dbReference type="EMBL" id="MBG6138142.1"/>
    </source>
</evidence>
<keyword evidence="1" id="KW-0812">Transmembrane</keyword>
<evidence type="ECO:0008006" key="4">
    <source>
        <dbReference type="Google" id="ProtNLM"/>
    </source>
</evidence>
<organism evidence="2 3">
    <name type="scientific">Longispora fulva</name>
    <dbReference type="NCBI Taxonomy" id="619741"/>
    <lineage>
        <taxon>Bacteria</taxon>
        <taxon>Bacillati</taxon>
        <taxon>Actinomycetota</taxon>
        <taxon>Actinomycetes</taxon>
        <taxon>Micromonosporales</taxon>
        <taxon>Micromonosporaceae</taxon>
        <taxon>Longispora</taxon>
    </lineage>
</organism>
<protein>
    <recommendedName>
        <fullName evidence="4">DUF2304 domain-containing protein</fullName>
    </recommendedName>
</protein>
<dbReference type="Proteomes" id="UP000622552">
    <property type="component" value="Unassembled WGS sequence"/>
</dbReference>
<feature type="transmembrane region" description="Helical" evidence="1">
    <location>
        <begin position="34"/>
        <end position="52"/>
    </location>
</feature>
<name>A0A8J7GJV4_9ACTN</name>
<keyword evidence="3" id="KW-1185">Reference proteome</keyword>
<sequence length="115" mass="12699">MNLTIVTALTGLTVLIVIVELLRRRQLREKYGILWIGVGLVMLPLSVFPQALNGLSSLIGIASGVSMALFFAVVFLLLTCIHLSWEVSRLEEETRILAEDIALIHAKLESNENAQ</sequence>
<dbReference type="AlphaFoldDB" id="A0A8J7GJV4"/>